<keyword evidence="7" id="KW-1185">Reference proteome</keyword>
<dbReference type="EMBL" id="CZAB01000001">
    <property type="protein sequence ID" value="CUN92549.1"/>
    <property type="molecule type" value="Genomic_DNA"/>
</dbReference>
<proteinExistence type="predicted"/>
<organism evidence="4 6">
    <name type="scientific">Enterocloster clostridioformis</name>
    <dbReference type="NCBI Taxonomy" id="1531"/>
    <lineage>
        <taxon>Bacteria</taxon>
        <taxon>Bacillati</taxon>
        <taxon>Bacillota</taxon>
        <taxon>Clostridia</taxon>
        <taxon>Lachnospirales</taxon>
        <taxon>Lachnospiraceae</taxon>
        <taxon>Enterocloster</taxon>
    </lineage>
</organism>
<keyword evidence="1" id="KW-0732">Signal</keyword>
<feature type="transmembrane region" description="Helical" evidence="2">
    <location>
        <begin position="38"/>
        <end position="56"/>
    </location>
</feature>
<evidence type="ECO:0000259" key="3">
    <source>
        <dbReference type="Pfam" id="PF06725"/>
    </source>
</evidence>
<sequence>MKRREDLDWFPCTSNGKRVHDIRKKVMKQNRGERLHHLSFYIVGIAMVVFIISGLGRKCEAAQNEEIVETIRLEDDVLHMKSIGQETGLLAVIDENEVQEAYIGELAVAVSTVSERQTLPAFKVESGEEHLGEPLGTFEVTGYCGCEKCCGLKGGLTKTEKTPKAGYTIAADPEVLPMGSKVEIDGIVYMVEDTGGLVKGNVIDIYFDTHEEAVMFGRQKKKVYLVS</sequence>
<evidence type="ECO:0000313" key="7">
    <source>
        <dbReference type="Proteomes" id="UP000251853"/>
    </source>
</evidence>
<dbReference type="Gene3D" id="2.40.40.10">
    <property type="entry name" value="RlpA-like domain"/>
    <property type="match status" value="1"/>
</dbReference>
<protein>
    <submittedName>
        <fullName evidence="4">Cell wall-associated hydrolase</fullName>
    </submittedName>
</protein>
<dbReference type="GO" id="GO:0019867">
    <property type="term" value="C:outer membrane"/>
    <property type="evidence" value="ECO:0007669"/>
    <property type="project" value="InterPro"/>
</dbReference>
<gene>
    <name evidence="4" type="primary">Spr_1</name>
    <name evidence="5" type="synonym">Spr_3</name>
    <name evidence="4" type="ORF">ERS852480_00151</name>
    <name evidence="5" type="ORF">NCTC11224_03705</name>
</gene>
<dbReference type="PANTHER" id="PTHR39160">
    <property type="entry name" value="CELL WALL-BINDING PROTEIN YOCH"/>
    <property type="match status" value="1"/>
</dbReference>
<dbReference type="AlphaFoldDB" id="A0A174AX80"/>
<accession>A0A174AX80</accession>
<dbReference type="EMBL" id="UAVW01000015">
    <property type="protein sequence ID" value="SQB14651.1"/>
    <property type="molecule type" value="Genomic_DNA"/>
</dbReference>
<dbReference type="GO" id="GO:0009254">
    <property type="term" value="P:peptidoglycan turnover"/>
    <property type="evidence" value="ECO:0007669"/>
    <property type="project" value="InterPro"/>
</dbReference>
<dbReference type="Proteomes" id="UP000251853">
    <property type="component" value="Unassembled WGS sequence"/>
</dbReference>
<feature type="domain" description="3D" evidence="3">
    <location>
        <begin position="168"/>
        <end position="225"/>
    </location>
</feature>
<evidence type="ECO:0000313" key="4">
    <source>
        <dbReference type="EMBL" id="CUN92549.1"/>
    </source>
</evidence>
<dbReference type="PANTHER" id="PTHR39160:SF4">
    <property type="entry name" value="RESUSCITATION-PROMOTING FACTOR RPFB"/>
    <property type="match status" value="1"/>
</dbReference>
<dbReference type="InterPro" id="IPR051933">
    <property type="entry name" value="Resuscitation_pf_RpfB"/>
</dbReference>
<evidence type="ECO:0000256" key="1">
    <source>
        <dbReference type="ARBA" id="ARBA00022729"/>
    </source>
</evidence>
<keyword evidence="2" id="KW-0812">Transmembrane</keyword>
<keyword evidence="2" id="KW-1133">Transmembrane helix</keyword>
<dbReference type="InterPro" id="IPR059180">
    <property type="entry name" value="3D_YorM"/>
</dbReference>
<dbReference type="RefSeq" id="WP_225537822.1">
    <property type="nucleotide sequence ID" value="NZ_CATYWZ010000004.1"/>
</dbReference>
<evidence type="ECO:0000313" key="5">
    <source>
        <dbReference type="EMBL" id="SQB14651.1"/>
    </source>
</evidence>
<dbReference type="Proteomes" id="UP000095512">
    <property type="component" value="Unassembled WGS sequence"/>
</dbReference>
<evidence type="ECO:0000313" key="6">
    <source>
        <dbReference type="Proteomes" id="UP000095512"/>
    </source>
</evidence>
<reference evidence="5 7" key="2">
    <citation type="submission" date="2018-06" db="EMBL/GenBank/DDBJ databases">
        <authorList>
            <consortium name="Pathogen Informatics"/>
            <person name="Doyle S."/>
        </authorList>
    </citation>
    <scope>NUCLEOTIDE SEQUENCE [LARGE SCALE GENOMIC DNA]</scope>
    <source>
        <strain evidence="5 7">NCTC11224</strain>
    </source>
</reference>
<reference evidence="4 6" key="1">
    <citation type="submission" date="2015-09" db="EMBL/GenBank/DDBJ databases">
        <authorList>
            <consortium name="Pathogen Informatics"/>
        </authorList>
    </citation>
    <scope>NUCLEOTIDE SEQUENCE [LARGE SCALE GENOMIC DNA]</scope>
    <source>
        <strain evidence="4 6">2789STDY5834865</strain>
    </source>
</reference>
<dbReference type="GO" id="GO:0004553">
    <property type="term" value="F:hydrolase activity, hydrolyzing O-glycosyl compounds"/>
    <property type="evidence" value="ECO:0007669"/>
    <property type="project" value="InterPro"/>
</dbReference>
<dbReference type="InterPro" id="IPR036908">
    <property type="entry name" value="RlpA-like_sf"/>
</dbReference>
<dbReference type="SUPFAM" id="SSF50685">
    <property type="entry name" value="Barwin-like endoglucanases"/>
    <property type="match status" value="1"/>
</dbReference>
<keyword evidence="2" id="KW-0472">Membrane</keyword>
<evidence type="ECO:0000256" key="2">
    <source>
        <dbReference type="SAM" id="Phobius"/>
    </source>
</evidence>
<keyword evidence="4" id="KW-0378">Hydrolase</keyword>
<dbReference type="InterPro" id="IPR010611">
    <property type="entry name" value="3D_dom"/>
</dbReference>
<name>A0A174AX80_9FIRM</name>
<dbReference type="Pfam" id="PF06725">
    <property type="entry name" value="3D"/>
    <property type="match status" value="1"/>
</dbReference>
<dbReference type="CDD" id="cd14667">
    <property type="entry name" value="3D_containing_proteins"/>
    <property type="match status" value="1"/>
</dbReference>